<reference evidence="3 4" key="1">
    <citation type="submission" date="2022-04" db="EMBL/GenBank/DDBJ databases">
        <title>Positive selection, recombination, and allopatry shape intraspecific diversity of widespread and dominant cyanobacteria.</title>
        <authorList>
            <person name="Wei J."/>
            <person name="Shu W."/>
            <person name="Hu C."/>
        </authorList>
    </citation>
    <scope>NUCLEOTIDE SEQUENCE [LARGE SCALE GENOMIC DNA]</scope>
    <source>
        <strain evidence="3 4">GB2-A5</strain>
    </source>
</reference>
<dbReference type="EMBL" id="JAMPKK010000038">
    <property type="protein sequence ID" value="MEP0866154.1"/>
    <property type="molecule type" value="Genomic_DNA"/>
</dbReference>
<evidence type="ECO:0000313" key="4">
    <source>
        <dbReference type="Proteomes" id="UP001442494"/>
    </source>
</evidence>
<evidence type="ECO:0008006" key="5">
    <source>
        <dbReference type="Google" id="ProtNLM"/>
    </source>
</evidence>
<comment type="caution">
    <text evidence="3">The sequence shown here is derived from an EMBL/GenBank/DDBJ whole genome shotgun (WGS) entry which is preliminary data.</text>
</comment>
<dbReference type="Proteomes" id="UP001442494">
    <property type="component" value="Unassembled WGS sequence"/>
</dbReference>
<sequence>MRFPSVAVCTLAALVAGGMIAQASESPSYEGSGSHQEAVTNEGSVVTSVVTPRSMTAIAIPEVQQKPGLAPRQEFPLPSQNAPELAARQLPALAAAPQTDLAEISEAAALPPNNILTDSSTGSDVNQPESARTASDLASFRNGETVNEAAVNERMIPSGGVFTSKAEALRPDEAIANSSTVQASQLMATKPKAGNTCASQRNESATYQVAQGLTTQGTERCPSPEPVAPLALPAPIQEFESSPALSIYIPVGYGADRNTAFISGTYQPSVREDSGSVGAAGIGIGLGNANKAVGVELSYALATNDSFGEGGFNGKLHRRFGGDVSAALGWNGFLNIGRNDFEQSKYGVVTKVFRTRESLNNAFSRVAVTVGVGDGQFRSNGAVDAGQNNINVFGNLAVRVVRPVSLIAEWTGQDLALGLSIAPFKNFPFVITPALRDIAGAGDGSRFVLGVGTALKF</sequence>
<evidence type="ECO:0000313" key="3">
    <source>
        <dbReference type="EMBL" id="MEP0866154.1"/>
    </source>
</evidence>
<feature type="region of interest" description="Disordered" evidence="1">
    <location>
        <begin position="112"/>
        <end position="136"/>
    </location>
</feature>
<evidence type="ECO:0000256" key="1">
    <source>
        <dbReference type="SAM" id="MobiDB-lite"/>
    </source>
</evidence>
<feature type="signal peptide" evidence="2">
    <location>
        <begin position="1"/>
        <end position="23"/>
    </location>
</feature>
<organism evidence="3 4">
    <name type="scientific">Funiculus sociatus GB2-A5</name>
    <dbReference type="NCBI Taxonomy" id="2933946"/>
    <lineage>
        <taxon>Bacteria</taxon>
        <taxon>Bacillati</taxon>
        <taxon>Cyanobacteriota</taxon>
        <taxon>Cyanophyceae</taxon>
        <taxon>Coleofasciculales</taxon>
        <taxon>Coleofasciculaceae</taxon>
        <taxon>Funiculus</taxon>
    </lineage>
</organism>
<name>A0ABV0JSQ9_9CYAN</name>
<evidence type="ECO:0000256" key="2">
    <source>
        <dbReference type="SAM" id="SignalP"/>
    </source>
</evidence>
<feature type="chain" id="PRO_5046395846" description="Porin" evidence="2">
    <location>
        <begin position="24"/>
        <end position="457"/>
    </location>
</feature>
<dbReference type="RefSeq" id="WP_190425764.1">
    <property type="nucleotide sequence ID" value="NZ_JAMPKK010000038.1"/>
</dbReference>
<keyword evidence="4" id="KW-1185">Reference proteome</keyword>
<gene>
    <name evidence="3" type="ORF">NDI37_16955</name>
</gene>
<protein>
    <recommendedName>
        <fullName evidence="5">Porin</fullName>
    </recommendedName>
</protein>
<keyword evidence="2" id="KW-0732">Signal</keyword>
<proteinExistence type="predicted"/>
<feature type="compositionally biased region" description="Polar residues" evidence="1">
    <location>
        <begin position="114"/>
        <end position="133"/>
    </location>
</feature>
<accession>A0ABV0JSQ9</accession>